<sequence length="596" mass="70657">MHQKFLSQNNGKFAYSIDVLKAYDKKYKISTINFVYSCIGYTSVHYRQIFENIEPLDLKFLIYVENCDIMFIRSNLKDLLIMPKLTYLSNHMEAFEYVLIDDNELLYLTTIEYFTEAACNEPQLIILNIFNKTTQNWDKKLQNYRKFRDFHGCELVMLAKDIKCYGKGWMTSDSGQASGVIAELFEEIGKYLNYKTKWNFTASLEYDEYHCTFDENYRSSDKKLENVCFDVTRFEIQSYKEYQLLHFSIPFMDINEVILVTPGDAYTSYEKLLLPFDKMTWILIICLFATAFLTIFIISMLPKSIHNLFYGPNVKCPALNVISTFYGISQDKLPKLNFSRFILMMFILFCLIFRTCYQSKLFEFMTSTPRRPPPNSIQEMIERNYKLLARNNLITYNNVMTNDNRDWPELVIVNHTEYWDIFETQSQNSSAKLGIIIQLYMLNILNGDDKYNWHQLPDPFFDTHAVFVFHNNNFYLYIINRFLNAWIPTGIIDVMLNKRLGSKEKNIIFNEPQVLIFEDLEFGFYIWLGCCVVNFACFVLEKVCSMMCQAYMKHTKMMLVERKFEKVYPGFDDGESSQQNMKKREVFRLPKKKGFD</sequence>
<feature type="transmembrane region" description="Helical" evidence="8">
    <location>
        <begin position="281"/>
        <end position="301"/>
    </location>
</feature>
<keyword evidence="5 8" id="KW-0472">Membrane</keyword>
<dbReference type="InterPro" id="IPR052192">
    <property type="entry name" value="Insect_Ionotropic_Sensory_Rcpt"/>
</dbReference>
<feature type="transmembrane region" description="Helical" evidence="8">
    <location>
        <begin position="474"/>
        <end position="496"/>
    </location>
</feature>
<keyword evidence="6" id="KW-0675">Receptor</keyword>
<evidence type="ECO:0000313" key="10">
    <source>
        <dbReference type="Proteomes" id="UP001153620"/>
    </source>
</evidence>
<evidence type="ECO:0000256" key="1">
    <source>
        <dbReference type="ARBA" id="ARBA00004651"/>
    </source>
</evidence>
<proteinExistence type="predicted"/>
<dbReference type="SUPFAM" id="SSF53850">
    <property type="entry name" value="Periplasmic binding protein-like II"/>
    <property type="match status" value="1"/>
</dbReference>
<evidence type="ECO:0000256" key="3">
    <source>
        <dbReference type="ARBA" id="ARBA00022692"/>
    </source>
</evidence>
<feature type="transmembrane region" description="Helical" evidence="8">
    <location>
        <begin position="338"/>
        <end position="357"/>
    </location>
</feature>
<evidence type="ECO:0000256" key="6">
    <source>
        <dbReference type="ARBA" id="ARBA00023170"/>
    </source>
</evidence>
<keyword evidence="10" id="KW-1185">Reference proteome</keyword>
<keyword evidence="7" id="KW-0325">Glycoprotein</keyword>
<gene>
    <name evidence="9" type="ORF">CHIRRI_LOCUS14227</name>
</gene>
<name>A0A9N9WW12_9DIPT</name>
<protein>
    <recommendedName>
        <fullName evidence="11">Ionotropic receptor</fullName>
    </recommendedName>
</protein>
<evidence type="ECO:0000313" key="9">
    <source>
        <dbReference type="EMBL" id="CAG9811418.1"/>
    </source>
</evidence>
<accession>A0A9N9WW12</accession>
<keyword evidence="2" id="KW-1003">Cell membrane</keyword>
<evidence type="ECO:0000256" key="5">
    <source>
        <dbReference type="ARBA" id="ARBA00023136"/>
    </source>
</evidence>
<reference evidence="9" key="1">
    <citation type="submission" date="2022-01" db="EMBL/GenBank/DDBJ databases">
        <authorList>
            <person name="King R."/>
        </authorList>
    </citation>
    <scope>NUCLEOTIDE SEQUENCE</scope>
</reference>
<dbReference type="OrthoDB" id="7739311at2759"/>
<evidence type="ECO:0000256" key="7">
    <source>
        <dbReference type="ARBA" id="ARBA00023180"/>
    </source>
</evidence>
<reference evidence="9" key="2">
    <citation type="submission" date="2022-10" db="EMBL/GenBank/DDBJ databases">
        <authorList>
            <consortium name="ENA_rothamsted_submissions"/>
            <consortium name="culmorum"/>
            <person name="King R."/>
        </authorList>
    </citation>
    <scope>NUCLEOTIDE SEQUENCE</scope>
</reference>
<keyword evidence="4 8" id="KW-1133">Transmembrane helix</keyword>
<dbReference type="EMBL" id="OU895880">
    <property type="protein sequence ID" value="CAG9811418.1"/>
    <property type="molecule type" value="Genomic_DNA"/>
</dbReference>
<comment type="subcellular location">
    <subcellularLocation>
        <location evidence="1">Cell membrane</location>
        <topology evidence="1">Multi-pass membrane protein</topology>
    </subcellularLocation>
</comment>
<evidence type="ECO:0000256" key="4">
    <source>
        <dbReference type="ARBA" id="ARBA00022989"/>
    </source>
</evidence>
<dbReference type="Gene3D" id="1.10.287.70">
    <property type="match status" value="1"/>
</dbReference>
<dbReference type="AlphaFoldDB" id="A0A9N9WW12"/>
<evidence type="ECO:0000256" key="2">
    <source>
        <dbReference type="ARBA" id="ARBA00022475"/>
    </source>
</evidence>
<dbReference type="PANTHER" id="PTHR42643">
    <property type="entry name" value="IONOTROPIC RECEPTOR 20A-RELATED"/>
    <property type="match status" value="1"/>
</dbReference>
<dbReference type="Proteomes" id="UP001153620">
    <property type="component" value="Chromosome 4"/>
</dbReference>
<organism evidence="9 10">
    <name type="scientific">Chironomus riparius</name>
    <dbReference type="NCBI Taxonomy" id="315576"/>
    <lineage>
        <taxon>Eukaryota</taxon>
        <taxon>Metazoa</taxon>
        <taxon>Ecdysozoa</taxon>
        <taxon>Arthropoda</taxon>
        <taxon>Hexapoda</taxon>
        <taxon>Insecta</taxon>
        <taxon>Pterygota</taxon>
        <taxon>Neoptera</taxon>
        <taxon>Endopterygota</taxon>
        <taxon>Diptera</taxon>
        <taxon>Nematocera</taxon>
        <taxon>Chironomoidea</taxon>
        <taxon>Chironomidae</taxon>
        <taxon>Chironominae</taxon>
        <taxon>Chironomus</taxon>
    </lineage>
</organism>
<dbReference type="GO" id="GO:0005886">
    <property type="term" value="C:plasma membrane"/>
    <property type="evidence" value="ECO:0007669"/>
    <property type="project" value="UniProtKB-SubCell"/>
</dbReference>
<keyword evidence="3 8" id="KW-0812">Transmembrane</keyword>
<feature type="transmembrane region" description="Helical" evidence="8">
    <location>
        <begin position="524"/>
        <end position="548"/>
    </location>
</feature>
<evidence type="ECO:0000256" key="8">
    <source>
        <dbReference type="SAM" id="Phobius"/>
    </source>
</evidence>
<dbReference type="PANTHER" id="PTHR42643:SF30">
    <property type="entry name" value="IONOTROPIC RECEPTOR 40A-RELATED"/>
    <property type="match status" value="1"/>
</dbReference>
<evidence type="ECO:0008006" key="11">
    <source>
        <dbReference type="Google" id="ProtNLM"/>
    </source>
</evidence>